<dbReference type="InterPro" id="IPR006994">
    <property type="entry name" value="TCF25/Rqc1"/>
</dbReference>
<evidence type="ECO:0000256" key="1">
    <source>
        <dbReference type="SAM" id="MobiDB-lite"/>
    </source>
</evidence>
<keyword evidence="3" id="KW-1185">Reference proteome</keyword>
<dbReference type="Pfam" id="PF04910">
    <property type="entry name" value="Tcf25"/>
    <property type="match status" value="1"/>
</dbReference>
<feature type="compositionally biased region" description="Acidic residues" evidence="1">
    <location>
        <begin position="43"/>
        <end position="62"/>
    </location>
</feature>
<dbReference type="GeneID" id="83215152"/>
<evidence type="ECO:0008006" key="4">
    <source>
        <dbReference type="Google" id="ProtNLM"/>
    </source>
</evidence>
<reference evidence="2 3" key="1">
    <citation type="submission" date="2023-03" db="EMBL/GenBank/DDBJ databases">
        <title>Genome sequence of Lichtheimia ornata CBS 291.66.</title>
        <authorList>
            <person name="Mohabir J.T."/>
            <person name="Shea T.P."/>
            <person name="Kurbessoian T."/>
            <person name="Berby B."/>
            <person name="Fontaine J."/>
            <person name="Livny J."/>
            <person name="Gnirke A."/>
            <person name="Stajich J.E."/>
            <person name="Cuomo C.A."/>
        </authorList>
    </citation>
    <scope>NUCLEOTIDE SEQUENCE [LARGE SCALE GENOMIC DNA]</scope>
    <source>
        <strain evidence="2">CBS 291.66</strain>
    </source>
</reference>
<protein>
    <recommendedName>
        <fullName evidence="4">Transcription factor 25</fullName>
    </recommendedName>
</protein>
<feature type="region of interest" description="Disordered" evidence="1">
    <location>
        <begin position="115"/>
        <end position="137"/>
    </location>
</feature>
<dbReference type="AlphaFoldDB" id="A0AAD7V2T7"/>
<dbReference type="RefSeq" id="XP_058341579.1">
    <property type="nucleotide sequence ID" value="XM_058487757.1"/>
</dbReference>
<organism evidence="2 3">
    <name type="scientific">Lichtheimia ornata</name>
    <dbReference type="NCBI Taxonomy" id="688661"/>
    <lineage>
        <taxon>Eukaryota</taxon>
        <taxon>Fungi</taxon>
        <taxon>Fungi incertae sedis</taxon>
        <taxon>Mucoromycota</taxon>
        <taxon>Mucoromycotina</taxon>
        <taxon>Mucoromycetes</taxon>
        <taxon>Mucorales</taxon>
        <taxon>Lichtheimiaceae</taxon>
        <taxon>Lichtheimia</taxon>
    </lineage>
</organism>
<comment type="caution">
    <text evidence="2">The sequence shown here is derived from an EMBL/GenBank/DDBJ whole genome shotgun (WGS) entry which is preliminary data.</text>
</comment>
<feature type="region of interest" description="Disordered" evidence="1">
    <location>
        <begin position="593"/>
        <end position="620"/>
    </location>
</feature>
<name>A0AAD7V2T7_9FUNG</name>
<dbReference type="Proteomes" id="UP001234581">
    <property type="component" value="Unassembled WGS sequence"/>
</dbReference>
<dbReference type="GO" id="GO:1990112">
    <property type="term" value="C:RQC complex"/>
    <property type="evidence" value="ECO:0007669"/>
    <property type="project" value="TreeGrafter"/>
</dbReference>
<feature type="compositionally biased region" description="Acidic residues" evidence="1">
    <location>
        <begin position="16"/>
        <end position="26"/>
    </location>
</feature>
<feature type="compositionally biased region" description="Acidic residues" evidence="1">
    <location>
        <begin position="599"/>
        <end position="610"/>
    </location>
</feature>
<sequence length="657" mass="74065">MSSRALRRLQKKQELEELEGSDESDQEITTAPQQNLFDLLNEGNDDDNDDEEAQESAPEEEPAVSPPRVASPPPPSNKTKSNNKKKNKKKNKKGKAKVTDVSEMTMEELDQALKEVAGDSSTAAAATADDNLEKNTHERREFLSVNYRHLDAEAEMKRMFGSRVVNKESRTAGRVLKRSKMTTPKVDWPPYKKQGLSMELLKTTSNQISYFAFQHDDEYQDAQLEFLNGVAMHDPNALMALLARHPYHIDCLLQVSEMAKQSGDWSVAGDFVERALYACERAFHPHFTFSSGTARLSYQRSENRSFFLAIFRHIQFLARRGCWRTAFEFNKLLFSLDPEGDPLGALLSLDSYALSAREYDFVVRMATTWKNDGTMYPVDLTSMPNFAFSAAYAQYKLSSSGEEELQQAVLKFPTVCSKMLEKLGEPLDDASFMKSLPEPYLELLETLFVERTHELFKEPEVLAWFKKNALAVSNQIKEATRSLACEQHGAIPLSVSRHVVLTDIQTLLGFLPSSVTGSSYHMYDPLPPSDSISGYDINDRMRSGRGGAAAAGEGNGNFFENILETLLAGRRLPAQRMHEIRQLIEREMQQGGRLPGAFPEEEGDDDGQPDMDEHLLGAVTQEDLEVQQLLADNVEQALQEQQQQEQRHHQQQQPPNP</sequence>
<evidence type="ECO:0000313" key="3">
    <source>
        <dbReference type="Proteomes" id="UP001234581"/>
    </source>
</evidence>
<feature type="compositionally biased region" description="Basic residues" evidence="1">
    <location>
        <begin position="1"/>
        <end position="10"/>
    </location>
</feature>
<feature type="compositionally biased region" description="Low complexity" evidence="1">
    <location>
        <begin position="119"/>
        <end position="129"/>
    </location>
</feature>
<dbReference type="PANTHER" id="PTHR22684">
    <property type="entry name" value="NULP1-RELATED"/>
    <property type="match status" value="1"/>
</dbReference>
<evidence type="ECO:0000313" key="2">
    <source>
        <dbReference type="EMBL" id="KAJ8656666.1"/>
    </source>
</evidence>
<accession>A0AAD7V2T7</accession>
<gene>
    <name evidence="2" type="ORF">O0I10_007745</name>
</gene>
<feature type="compositionally biased region" description="Basic residues" evidence="1">
    <location>
        <begin position="81"/>
        <end position="96"/>
    </location>
</feature>
<feature type="region of interest" description="Disordered" evidence="1">
    <location>
        <begin position="1"/>
        <end position="103"/>
    </location>
</feature>
<proteinExistence type="predicted"/>
<feature type="region of interest" description="Disordered" evidence="1">
    <location>
        <begin position="632"/>
        <end position="657"/>
    </location>
</feature>
<dbReference type="EMBL" id="JARTCD010000038">
    <property type="protein sequence ID" value="KAJ8656666.1"/>
    <property type="molecule type" value="Genomic_DNA"/>
</dbReference>
<dbReference type="PANTHER" id="PTHR22684:SF0">
    <property type="entry name" value="RIBOSOME QUALITY CONTROL COMPLEX SUBUNIT TCF25"/>
    <property type="match status" value="1"/>
</dbReference>